<evidence type="ECO:0000313" key="3">
    <source>
        <dbReference type="Proteomes" id="UP000663823"/>
    </source>
</evidence>
<reference evidence="2" key="1">
    <citation type="submission" date="2021-02" db="EMBL/GenBank/DDBJ databases">
        <authorList>
            <person name="Nowell W R."/>
        </authorList>
    </citation>
    <scope>NUCLEOTIDE SEQUENCE</scope>
</reference>
<proteinExistence type="predicted"/>
<gene>
    <name evidence="2" type="ORF">OTI717_LOCUS6684</name>
</gene>
<accession>A0A818N0Q8</accession>
<sequence length="879" mass="101751">MKNLGQNKTKPINNLDCLSTSNIFKYQNDYINKPSKYKYHLTNKNSSNSSNISIKLIDCQIAAHRHNRIRSHYQTKTYRHKKTNQSICYRHFPFSCNPQVNYNNIQKRYHINSINPQSITQLKSRKDNETNISITIQKISKKNIHLNKKLHDSFISFGTNTINQSNKSILNLKEKDSQTCLYRRISNDELDFRNEQKRITNSFISIENHNKSSLYKNFKQSSNTILIPIHTLKQENEYSSNIKLKISFLNELTNCIIYQSPLEVTIVFNIIPACIMILINYMIRMSFIQIPSLPLIILDSDNVNLWRNKTSLNIRCIDNGKDQQKAVFDHDQSRISDDFTNFLNKKYSSKDDEHHIIMRQKRDNMKDLDENSGSIHKYEKVDSLSNQAFETLSSTNQAILEGTILPSNLPIDQSFKMTSTTDGIDKQESIINSELNKISLSSDHIHHRFISESKDQSDDNISSSLSMERPHLLKSNENFKTVVDHSINNLHPTITTDIIHSPISTEYIDEVRSISIINPYSSIEKTKVTCFNEKLQTLNEPSNTNLENVHLHDMLEQIINQRSDSLLTTVGIPKYSSTSLQTMTTSLHDKEYEQELDEGKANLDDLNQFRVSDDAFQVKGIDQNEAIVLKRTISFESKILLSETNVLDWKNLPLMSTSLSKRKIPYDNEDLHLLYRSSESKAIQVDNTIQQFDQQEQSTDKFNILPLMKISGTPIDHTNEDKDSRYLKKEKRYNILNQISNFQSEIHNTHVNKSIIDSPSSILANTKDYKQKNKLSIVSAKGVRRKKRIRKKQICIQPSWISPNENPSTYNYLFNKSTKQTSLSLKPLRDPCEVLEFNTQFEHIHCKPYQCICTPLPSCLDISSCSFIENAHMCNVYLM</sequence>
<evidence type="ECO:0000256" key="1">
    <source>
        <dbReference type="SAM" id="Phobius"/>
    </source>
</evidence>
<keyword evidence="1" id="KW-1133">Transmembrane helix</keyword>
<feature type="transmembrane region" description="Helical" evidence="1">
    <location>
        <begin position="264"/>
        <end position="283"/>
    </location>
</feature>
<organism evidence="2 3">
    <name type="scientific">Rotaria sordida</name>
    <dbReference type="NCBI Taxonomy" id="392033"/>
    <lineage>
        <taxon>Eukaryota</taxon>
        <taxon>Metazoa</taxon>
        <taxon>Spiralia</taxon>
        <taxon>Gnathifera</taxon>
        <taxon>Rotifera</taxon>
        <taxon>Eurotatoria</taxon>
        <taxon>Bdelloidea</taxon>
        <taxon>Philodinida</taxon>
        <taxon>Philodinidae</taxon>
        <taxon>Rotaria</taxon>
    </lineage>
</organism>
<dbReference type="AlphaFoldDB" id="A0A818N0Q8"/>
<evidence type="ECO:0000313" key="2">
    <source>
        <dbReference type="EMBL" id="CAF3598612.1"/>
    </source>
</evidence>
<keyword evidence="1" id="KW-0812">Transmembrane</keyword>
<dbReference type="EMBL" id="CAJOAX010000479">
    <property type="protein sequence ID" value="CAF3598612.1"/>
    <property type="molecule type" value="Genomic_DNA"/>
</dbReference>
<protein>
    <submittedName>
        <fullName evidence="2">Uncharacterized protein</fullName>
    </submittedName>
</protein>
<dbReference type="Proteomes" id="UP000663823">
    <property type="component" value="Unassembled WGS sequence"/>
</dbReference>
<comment type="caution">
    <text evidence="2">The sequence shown here is derived from an EMBL/GenBank/DDBJ whole genome shotgun (WGS) entry which is preliminary data.</text>
</comment>
<name>A0A818N0Q8_9BILA</name>
<keyword evidence="1" id="KW-0472">Membrane</keyword>